<dbReference type="Proteomes" id="UP000037088">
    <property type="component" value="Unassembled WGS sequence"/>
</dbReference>
<evidence type="ECO:0000256" key="2">
    <source>
        <dbReference type="SAM" id="Phobius"/>
    </source>
</evidence>
<comment type="subcellular location">
    <subcellularLocation>
        <location evidence="1">Membrane</location>
        <topology evidence="1">Single-pass membrane protein</topology>
    </subcellularLocation>
</comment>
<evidence type="ECO:0000256" key="1">
    <source>
        <dbReference type="ARBA" id="ARBA00004167"/>
    </source>
</evidence>
<dbReference type="InterPro" id="IPR012902">
    <property type="entry name" value="N_methyl_site"/>
</dbReference>
<dbReference type="NCBIfam" id="NF007800">
    <property type="entry name" value="PRK10506.1"/>
    <property type="match status" value="1"/>
</dbReference>
<dbReference type="SUPFAM" id="SSF54523">
    <property type="entry name" value="Pili subunits"/>
    <property type="match status" value="1"/>
</dbReference>
<keyword evidence="2" id="KW-1133">Transmembrane helix</keyword>
<sequence length="157" mass="17878">MKTQHVQGYTLPELLIVLVIVGVLGASAFSGWLRWQQQQRLAETAQQIQHFLHQLRAWANWHNADQVLWLKPGARWCLGSGVMPADDCQPGRRNQLIAPHDDVRVVNITQDMGFYGRRNVARAGNIEFANAAGQWRVIVSSRARIRLCKPEEQENCQ</sequence>
<proteinExistence type="predicted"/>
<protein>
    <submittedName>
        <fullName evidence="3">Potassium ABC transporter ATPase</fullName>
    </submittedName>
</protein>
<dbReference type="Pfam" id="PF07963">
    <property type="entry name" value="N_methyl"/>
    <property type="match status" value="1"/>
</dbReference>
<name>A0A0L7T361_9GAMM</name>
<dbReference type="AlphaFoldDB" id="A0A0L7T361"/>
<dbReference type="GO" id="GO:0016020">
    <property type="term" value="C:membrane"/>
    <property type="evidence" value="ECO:0007669"/>
    <property type="project" value="UniProtKB-SubCell"/>
</dbReference>
<dbReference type="OrthoDB" id="6241267at2"/>
<dbReference type="Gene3D" id="3.30.700.10">
    <property type="entry name" value="Glycoprotein, Type 4 Pilin"/>
    <property type="match status" value="1"/>
</dbReference>
<feature type="transmembrane region" description="Helical" evidence="2">
    <location>
        <begin position="14"/>
        <end position="33"/>
    </location>
</feature>
<keyword evidence="2" id="KW-0472">Membrane</keyword>
<evidence type="ECO:0000313" key="5">
    <source>
        <dbReference type="Proteomes" id="UP000036851"/>
    </source>
</evidence>
<dbReference type="EMBL" id="JRXE01000014">
    <property type="protein sequence ID" value="KOC89773.1"/>
    <property type="molecule type" value="Genomic_DNA"/>
</dbReference>
<evidence type="ECO:0000313" key="6">
    <source>
        <dbReference type="Proteomes" id="UP000037088"/>
    </source>
</evidence>
<evidence type="ECO:0000313" key="4">
    <source>
        <dbReference type="EMBL" id="KOC93570.1"/>
    </source>
</evidence>
<dbReference type="NCBIfam" id="TIGR02532">
    <property type="entry name" value="IV_pilin_GFxxxE"/>
    <property type="match status" value="1"/>
</dbReference>
<reference evidence="5 6" key="1">
    <citation type="journal article" date="2015" name="Int. J. Syst. Evol. Microbiol.">
        <title>Erwinia iniecta sp. nov., isolated from Russian wheat aphids (Diuraphis noxia).</title>
        <authorList>
            <person name="Campillo T."/>
            <person name="Luna E."/>
            <person name="Portier P."/>
            <person name="Fischer-Le Saux M."/>
            <person name="Lapitan N."/>
            <person name="Tisserat N.A."/>
            <person name="Leach J.E."/>
        </authorList>
    </citation>
    <scope>NUCLEOTIDE SEQUENCE [LARGE SCALE GENOMIC DNA]</scope>
    <source>
        <strain evidence="3 6">B120</strain>
        <strain evidence="4 5">B149</strain>
    </source>
</reference>
<accession>A0A0L7T361</accession>
<organism evidence="3 6">
    <name type="scientific">Winslowiella iniecta</name>
    <dbReference type="NCBI Taxonomy" id="1560201"/>
    <lineage>
        <taxon>Bacteria</taxon>
        <taxon>Pseudomonadati</taxon>
        <taxon>Pseudomonadota</taxon>
        <taxon>Gammaproteobacteria</taxon>
        <taxon>Enterobacterales</taxon>
        <taxon>Erwiniaceae</taxon>
        <taxon>Winslowiella</taxon>
    </lineage>
</organism>
<comment type="caution">
    <text evidence="3">The sequence shown here is derived from an EMBL/GenBank/DDBJ whole genome shotgun (WGS) entry which is preliminary data.</text>
</comment>
<dbReference type="InterPro" id="IPR045584">
    <property type="entry name" value="Pilin-like"/>
</dbReference>
<keyword evidence="6" id="KW-1185">Reference proteome</keyword>
<dbReference type="Proteomes" id="UP000036851">
    <property type="component" value="Unassembled WGS sequence"/>
</dbReference>
<dbReference type="STRING" id="1560201.NG42_11585"/>
<gene>
    <name evidence="3" type="ORF">NG42_11585</name>
    <name evidence="4" type="ORF">NG43_09955</name>
</gene>
<dbReference type="PATRIC" id="fig|1560201.3.peg.2464"/>
<dbReference type="PROSITE" id="PS00409">
    <property type="entry name" value="PROKAR_NTER_METHYL"/>
    <property type="match status" value="1"/>
</dbReference>
<evidence type="ECO:0000313" key="3">
    <source>
        <dbReference type="EMBL" id="KOC89773.1"/>
    </source>
</evidence>
<dbReference type="RefSeq" id="WP_052899511.1">
    <property type="nucleotide sequence ID" value="NZ_JRXE01000014.1"/>
</dbReference>
<keyword evidence="2" id="KW-0812">Transmembrane</keyword>
<dbReference type="EMBL" id="JRXF01000013">
    <property type="protein sequence ID" value="KOC93570.1"/>
    <property type="molecule type" value="Genomic_DNA"/>
</dbReference>